<dbReference type="InterPro" id="IPR002156">
    <property type="entry name" value="RNaseH_domain"/>
</dbReference>
<evidence type="ECO:0000313" key="13">
    <source>
        <dbReference type="RefSeq" id="XP_022764272.1"/>
    </source>
</evidence>
<gene>
    <name evidence="13" type="primary">LOC111309501</name>
</gene>
<dbReference type="PROSITE" id="PS51715">
    <property type="entry name" value="G_GB1_RHD3"/>
    <property type="match status" value="1"/>
</dbReference>
<dbReference type="Gene3D" id="3.40.50.300">
    <property type="entry name" value="P-loop containing nucleotide triphosphate hydrolases"/>
    <property type="match status" value="1"/>
</dbReference>
<dbReference type="KEGG" id="dzi:111309501"/>
<dbReference type="InterPro" id="IPR012337">
    <property type="entry name" value="RNaseH-like_sf"/>
</dbReference>
<dbReference type="AlphaFoldDB" id="A0A6P6AHC2"/>
<dbReference type="GeneID" id="111309501"/>
<dbReference type="Gene3D" id="3.30.420.10">
    <property type="entry name" value="Ribonuclease H-like superfamily/Ribonuclease H"/>
    <property type="match status" value="1"/>
</dbReference>
<evidence type="ECO:0000256" key="9">
    <source>
        <dbReference type="PROSITE-ProRule" id="PRU01052"/>
    </source>
</evidence>
<feature type="domain" description="GB1/RHD3-type G" evidence="11">
    <location>
        <begin position="36"/>
        <end position="251"/>
    </location>
</feature>
<dbReference type="SUPFAM" id="SSF53098">
    <property type="entry name" value="Ribonuclease H-like"/>
    <property type="match status" value="1"/>
</dbReference>
<dbReference type="InterPro" id="IPR044730">
    <property type="entry name" value="RNase_H-like_dom_plant"/>
</dbReference>
<keyword evidence="7" id="KW-0342">GTP-binding</keyword>
<dbReference type="Pfam" id="PF05879">
    <property type="entry name" value="RHD3_GTPase"/>
    <property type="match status" value="1"/>
</dbReference>
<dbReference type="InterPro" id="IPR030386">
    <property type="entry name" value="G_GB1_RHD3_dom"/>
</dbReference>
<feature type="coiled-coil region" evidence="10">
    <location>
        <begin position="217"/>
        <end position="244"/>
    </location>
</feature>
<dbReference type="GO" id="GO:0003676">
    <property type="term" value="F:nucleic acid binding"/>
    <property type="evidence" value="ECO:0007669"/>
    <property type="project" value="InterPro"/>
</dbReference>
<evidence type="ECO:0000256" key="6">
    <source>
        <dbReference type="ARBA" id="ARBA00023054"/>
    </source>
</evidence>
<dbReference type="InterPro" id="IPR046758">
    <property type="entry name" value="Sey1/RHD3-like_3HB"/>
</dbReference>
<keyword evidence="6 10" id="KW-0175">Coiled coil</keyword>
<protein>
    <submittedName>
        <fullName evidence="13">LOW QUALITY PROTEIN: protein ROOT HAIR DEFECTIVE 3 homolog 2-like</fullName>
    </submittedName>
</protein>
<evidence type="ECO:0000259" key="11">
    <source>
        <dbReference type="PROSITE" id="PS51715"/>
    </source>
</evidence>
<dbReference type="FunFam" id="3.40.50.300:FF:002271">
    <property type="entry name" value="Protein ROOT HAIR DEFECTIVE 3 homolog"/>
    <property type="match status" value="1"/>
</dbReference>
<evidence type="ECO:0000256" key="1">
    <source>
        <dbReference type="ARBA" id="ARBA00022692"/>
    </source>
</evidence>
<dbReference type="OrthoDB" id="1597724at2759"/>
<dbReference type="PANTHER" id="PTHR45923">
    <property type="entry name" value="PROTEIN SEY1"/>
    <property type="match status" value="1"/>
</dbReference>
<dbReference type="GO" id="GO:0016320">
    <property type="term" value="P:endoplasmic reticulum membrane fusion"/>
    <property type="evidence" value="ECO:0007669"/>
    <property type="project" value="TreeGrafter"/>
</dbReference>
<proteinExistence type="inferred from homology"/>
<dbReference type="GO" id="GO:0005525">
    <property type="term" value="F:GTP binding"/>
    <property type="evidence" value="ECO:0007669"/>
    <property type="project" value="UniProtKB-KW"/>
</dbReference>
<dbReference type="Proteomes" id="UP000515121">
    <property type="component" value="Unplaced"/>
</dbReference>
<evidence type="ECO:0000256" key="4">
    <source>
        <dbReference type="ARBA" id="ARBA00022824"/>
    </source>
</evidence>
<dbReference type="SUPFAM" id="SSF52540">
    <property type="entry name" value="P-loop containing nucleoside triphosphate hydrolases"/>
    <property type="match status" value="1"/>
</dbReference>
<evidence type="ECO:0000256" key="8">
    <source>
        <dbReference type="ARBA" id="ARBA00023136"/>
    </source>
</evidence>
<dbReference type="Pfam" id="PF13456">
    <property type="entry name" value="RVT_3"/>
    <property type="match status" value="1"/>
</dbReference>
<keyword evidence="5" id="KW-1133">Transmembrane helix</keyword>
<evidence type="ECO:0000256" key="3">
    <source>
        <dbReference type="ARBA" id="ARBA00022801"/>
    </source>
</evidence>
<dbReference type="InterPro" id="IPR027417">
    <property type="entry name" value="P-loop_NTPase"/>
</dbReference>
<keyword evidence="8" id="KW-0472">Membrane</keyword>
<keyword evidence="12" id="KW-1185">Reference proteome</keyword>
<evidence type="ECO:0000256" key="7">
    <source>
        <dbReference type="ARBA" id="ARBA00023134"/>
    </source>
</evidence>
<dbReference type="InterPro" id="IPR008803">
    <property type="entry name" value="RHD3/Sey1"/>
</dbReference>
<dbReference type="GO" id="GO:0005783">
    <property type="term" value="C:endoplasmic reticulum"/>
    <property type="evidence" value="ECO:0007669"/>
    <property type="project" value="TreeGrafter"/>
</dbReference>
<keyword evidence="2" id="KW-0547">Nucleotide-binding</keyword>
<evidence type="ECO:0000256" key="10">
    <source>
        <dbReference type="SAM" id="Coils"/>
    </source>
</evidence>
<name>A0A6P6AHC2_DURZI</name>
<dbReference type="PANTHER" id="PTHR45923:SF20">
    <property type="entry name" value="PROTEIN ROOT HAIR DEFECTIVE 3 HOMOLOG 2"/>
    <property type="match status" value="1"/>
</dbReference>
<dbReference type="RefSeq" id="XP_022764272.1">
    <property type="nucleotide sequence ID" value="XM_022908537.1"/>
</dbReference>
<organism evidence="12 13">
    <name type="scientific">Durio zibethinus</name>
    <name type="common">Durian</name>
    <dbReference type="NCBI Taxonomy" id="66656"/>
    <lineage>
        <taxon>Eukaryota</taxon>
        <taxon>Viridiplantae</taxon>
        <taxon>Streptophyta</taxon>
        <taxon>Embryophyta</taxon>
        <taxon>Tracheophyta</taxon>
        <taxon>Spermatophyta</taxon>
        <taxon>Magnoliopsida</taxon>
        <taxon>eudicotyledons</taxon>
        <taxon>Gunneridae</taxon>
        <taxon>Pentapetalae</taxon>
        <taxon>rosids</taxon>
        <taxon>malvids</taxon>
        <taxon>Malvales</taxon>
        <taxon>Malvaceae</taxon>
        <taxon>Helicteroideae</taxon>
        <taxon>Durio</taxon>
    </lineage>
</organism>
<keyword evidence="1" id="KW-0812">Transmembrane</keyword>
<evidence type="ECO:0000256" key="2">
    <source>
        <dbReference type="ARBA" id="ARBA00022741"/>
    </source>
</evidence>
<evidence type="ECO:0000313" key="12">
    <source>
        <dbReference type="Proteomes" id="UP000515121"/>
    </source>
</evidence>
<dbReference type="Pfam" id="PF20428">
    <property type="entry name" value="Sey1_3HB"/>
    <property type="match status" value="1"/>
</dbReference>
<reference evidence="13" key="1">
    <citation type="submission" date="2025-08" db="UniProtKB">
        <authorList>
            <consortium name="RefSeq"/>
        </authorList>
    </citation>
    <scope>IDENTIFICATION</scope>
    <source>
        <tissue evidence="13">Fruit stalk</tissue>
    </source>
</reference>
<keyword evidence="3" id="KW-0378">Hydrolase</keyword>
<dbReference type="CDD" id="cd01851">
    <property type="entry name" value="GBP"/>
    <property type="match status" value="1"/>
</dbReference>
<dbReference type="CDD" id="cd06222">
    <property type="entry name" value="RNase_H_like"/>
    <property type="match status" value="1"/>
</dbReference>
<keyword evidence="4" id="KW-0256">Endoplasmic reticulum</keyword>
<evidence type="ECO:0000256" key="5">
    <source>
        <dbReference type="ARBA" id="ARBA00022989"/>
    </source>
</evidence>
<comment type="similarity">
    <text evidence="9">Belongs to the TRAFAC class dynamin-like GTPase superfamily. GB1/RHD3 GTPase family.</text>
</comment>
<dbReference type="InterPro" id="IPR036397">
    <property type="entry name" value="RNaseH_sf"/>
</dbReference>
<accession>A0A6P6AHC2</accession>
<dbReference type="GO" id="GO:0004523">
    <property type="term" value="F:RNA-DNA hybrid ribonuclease activity"/>
    <property type="evidence" value="ECO:0007669"/>
    <property type="project" value="InterPro"/>
</dbReference>
<dbReference type="GO" id="GO:0003924">
    <property type="term" value="F:GTPase activity"/>
    <property type="evidence" value="ECO:0007669"/>
    <property type="project" value="TreeGrafter"/>
</dbReference>
<sequence>MENIDHCSMQLINREGEFNVAGVKEFMQKTKFSECGLSYAVVGIMGPQSSGKSSLLNHLFHTNFEEMDASKGRPQTTQGIWIEKCAGFEPCVVAMDLEGTDGSERGEDDTAFEKQSALFALVIADIVIINMWCHNVGLEHAANKPLLRTVFQVMMKLFSARKTTLLFVLRDKTKTSLHYFEHTLRKAAEKIWDSIHKPARYIDTPLSKFFNVEVVALSSYEEKEELFKEEVDSLRQQIDSISKRELASGDRNYSVPASGFFASAQHIWESIKENKDLDLPTHKVMVATIRCEEIVNQTLHQLSCKEVWLAMERAIQSGPGYPSFGSKLTKILDICFNLEILYHRYDKETIYFDEGVRNEKRKQLQSKALDFVRPAYLKYLEHLHFEALENFKSKLEDKLNEGVGFAAAARLCLNSEILQFDQACAEAATEHLNWDNSEVRQKLFHDIDSSKSTIAEEILSKLKVGCEEELNGALHEPLKSLLKNPNEETWASIRELLSCKTQIALSKLLAGISGFELDQEKSNKMVQGLRDYARNVVERKAREEAENVLLSMTIRFSVILTDAAGRRDDRTTITSIARNESLRLLSVMAAIRLDEKPDEIENILFSSLMHGSESSETLASSTWPEVSPNDTLITPEECKSVWEDFQAEIVSITQAFHDGQDTRQSRKLYWLKSALKLTLRVGLDTVGVLFGLGELGDFFDHNGLQYQMARLDLPVYLNGLYLCIDQCCQSLKKFVQAHFLEKSISLDNRRIKDSNFAEFMAIKEGLSFFASSIWAHSHVLVVESDSTNAIIWSNNRAAVSWWMKHIANHIDVLIRILKGVTLKHILRKANSIANEFAKAGVSRSQDLRA</sequence>